<reference evidence="2" key="1">
    <citation type="journal article" date="2023" name="Front. Plant Sci.">
        <title>Chromosomal-level genome assembly of Melastoma candidum provides insights into trichome evolution.</title>
        <authorList>
            <person name="Zhong Y."/>
            <person name="Wu W."/>
            <person name="Sun C."/>
            <person name="Zou P."/>
            <person name="Liu Y."/>
            <person name="Dai S."/>
            <person name="Zhou R."/>
        </authorList>
    </citation>
    <scope>NUCLEOTIDE SEQUENCE [LARGE SCALE GENOMIC DNA]</scope>
</reference>
<sequence>MEERRLNLNTPLLSVRRNLSSAGTLTSLKLRTAENSRQKIRNGNCSMDPVTEPVSVPFTWEQVPGRAKDDGECEVLLANETLPATPVLAARNSMSVYDDCLEKEFRDISQMEKGLVVTNKDDDVYSDAVDTMSLTGSVSIGCNMSGLSGSDGHAMKRSGTFSADTLTRDFMMGRFLPAARAMAMASESSLHCTSRNRHLLLTEQPHDVEQPQASAIKSRTPSRQHNMEIMQYFTQALPQTESSEEEEEEEEVEGGAAANEDHGRYNRMPGKGCGLLPQLCFRSSLRLLNPVPGLKSRIKNSMTFVPAIRKYPKGESIGRSLENFNLPVLHVQSAGAPQKSEDQIGNPNLEGDLGKPLGWSSRLNFSGDLRKIGRLSPFRSRINDVTAAEKSEPLHPALVVPPLGGSRRVNLSGELRPTSRKSSPFRLSRKEDAIFEKHESPRTSHVVSPCRGSGRPKLSGELRMTGGLSPFRPPRNDIAPSRANLSGELRMTGGVSPFRSRRNDVASCRVNSSGELRMTGGISPFRPPRNDVASSQVNLSDELRITRRLSPFRDSRNDAVTSGLSQTTYVVPTLVGLSPQCFSGELRTSSQLSPFRQESSQTSCVVPSVGWSSRRNFSGELQTPRGQFPIRPLRNRNTCTTLQKNESMPSAGPTFERILYVDKVTTGCNSCSDSNSLNREALMDPVAEEIAAREVECLKAVIREETSKEVDNSVLDPSLPIPSLRSPSQSWLWCTLPSIGSARSRFPSPQKTRPLSPMKHNSDKCRADAKWETIVKTSKTYHDHTRYSEELIEHVSRQCKS</sequence>
<dbReference type="EMBL" id="CM042885">
    <property type="protein sequence ID" value="KAI4365171.1"/>
    <property type="molecule type" value="Genomic_DNA"/>
</dbReference>
<organism evidence="1 2">
    <name type="scientific">Melastoma candidum</name>
    <dbReference type="NCBI Taxonomy" id="119954"/>
    <lineage>
        <taxon>Eukaryota</taxon>
        <taxon>Viridiplantae</taxon>
        <taxon>Streptophyta</taxon>
        <taxon>Embryophyta</taxon>
        <taxon>Tracheophyta</taxon>
        <taxon>Spermatophyta</taxon>
        <taxon>Magnoliopsida</taxon>
        <taxon>eudicotyledons</taxon>
        <taxon>Gunneridae</taxon>
        <taxon>Pentapetalae</taxon>
        <taxon>rosids</taxon>
        <taxon>malvids</taxon>
        <taxon>Myrtales</taxon>
        <taxon>Melastomataceae</taxon>
        <taxon>Melastomatoideae</taxon>
        <taxon>Melastomateae</taxon>
        <taxon>Melastoma</taxon>
    </lineage>
</organism>
<gene>
    <name evidence="1" type="ORF">MLD38_021181</name>
</gene>
<keyword evidence="2" id="KW-1185">Reference proteome</keyword>
<evidence type="ECO:0000313" key="2">
    <source>
        <dbReference type="Proteomes" id="UP001057402"/>
    </source>
</evidence>
<proteinExistence type="predicted"/>
<evidence type="ECO:0000313" key="1">
    <source>
        <dbReference type="EMBL" id="KAI4365171.1"/>
    </source>
</evidence>
<name>A0ACB9QFB7_9MYRT</name>
<dbReference type="Proteomes" id="UP001057402">
    <property type="component" value="Chromosome 6"/>
</dbReference>
<accession>A0ACB9QFB7</accession>
<comment type="caution">
    <text evidence="1">The sequence shown here is derived from an EMBL/GenBank/DDBJ whole genome shotgun (WGS) entry which is preliminary data.</text>
</comment>
<protein>
    <submittedName>
        <fullName evidence="1">Uncharacterized protein</fullName>
    </submittedName>
</protein>